<dbReference type="SMART" id="SM00220">
    <property type="entry name" value="S_TKc"/>
    <property type="match status" value="1"/>
</dbReference>
<feature type="region of interest" description="Disordered" evidence="5">
    <location>
        <begin position="371"/>
        <end position="401"/>
    </location>
</feature>
<dbReference type="PROSITE" id="PS00108">
    <property type="entry name" value="PROTEIN_KINASE_ST"/>
    <property type="match status" value="1"/>
</dbReference>
<feature type="binding site" evidence="4">
    <location>
        <position position="57"/>
    </location>
    <ligand>
        <name>ATP</name>
        <dbReference type="ChEBI" id="CHEBI:30616"/>
    </ligand>
</feature>
<dbReference type="STRING" id="133383.A0A1R0H5L8"/>
<protein>
    <recommendedName>
        <fullName evidence="1">non-specific serine/threonine protein kinase</fullName>
        <ecNumber evidence="1">2.7.11.1</ecNumber>
    </recommendedName>
</protein>
<dbReference type="Pfam" id="PF00069">
    <property type="entry name" value="Pkinase"/>
    <property type="match status" value="1"/>
</dbReference>
<dbReference type="InterPro" id="IPR050629">
    <property type="entry name" value="STE20/SPS1-PAK"/>
</dbReference>
<dbReference type="Gene3D" id="1.10.510.10">
    <property type="entry name" value="Transferase(Phosphotransferase) domain 1"/>
    <property type="match status" value="1"/>
</dbReference>
<dbReference type="GO" id="GO:0004674">
    <property type="term" value="F:protein serine/threonine kinase activity"/>
    <property type="evidence" value="ECO:0007669"/>
    <property type="project" value="UniProtKB-EC"/>
</dbReference>
<keyword evidence="7" id="KW-0808">Transferase</keyword>
<dbReference type="Proteomes" id="UP000187455">
    <property type="component" value="Unassembled WGS sequence"/>
</dbReference>
<dbReference type="PANTHER" id="PTHR48012:SF21">
    <property type="entry name" value="PH DOMAIN-CONTAINING PROTEIN"/>
    <property type="match status" value="1"/>
</dbReference>
<evidence type="ECO:0000313" key="8">
    <source>
        <dbReference type="Proteomes" id="UP000187455"/>
    </source>
</evidence>
<evidence type="ECO:0000259" key="6">
    <source>
        <dbReference type="PROSITE" id="PS50011"/>
    </source>
</evidence>
<dbReference type="EMBL" id="LSSL01000522">
    <property type="protein sequence ID" value="OLY84374.1"/>
    <property type="molecule type" value="Genomic_DNA"/>
</dbReference>
<feature type="compositionally biased region" description="Polar residues" evidence="5">
    <location>
        <begin position="744"/>
        <end position="759"/>
    </location>
</feature>
<feature type="region of interest" description="Disordered" evidence="5">
    <location>
        <begin position="738"/>
        <end position="763"/>
    </location>
</feature>
<dbReference type="AlphaFoldDB" id="A0A1R0H5L8"/>
<dbReference type="GO" id="GO:0005737">
    <property type="term" value="C:cytoplasm"/>
    <property type="evidence" value="ECO:0007669"/>
    <property type="project" value="TreeGrafter"/>
</dbReference>
<organism evidence="7 8">
    <name type="scientific">Smittium mucronatum</name>
    <dbReference type="NCBI Taxonomy" id="133383"/>
    <lineage>
        <taxon>Eukaryota</taxon>
        <taxon>Fungi</taxon>
        <taxon>Fungi incertae sedis</taxon>
        <taxon>Zoopagomycota</taxon>
        <taxon>Kickxellomycotina</taxon>
        <taxon>Harpellomycetes</taxon>
        <taxon>Harpellales</taxon>
        <taxon>Legeriomycetaceae</taxon>
        <taxon>Smittium</taxon>
    </lineage>
</organism>
<dbReference type="GO" id="GO:0005524">
    <property type="term" value="F:ATP binding"/>
    <property type="evidence" value="ECO:0007669"/>
    <property type="project" value="UniProtKB-UniRule"/>
</dbReference>
<dbReference type="PANTHER" id="PTHR48012">
    <property type="entry name" value="STERILE20-LIKE KINASE, ISOFORM B-RELATED"/>
    <property type="match status" value="1"/>
</dbReference>
<evidence type="ECO:0000256" key="4">
    <source>
        <dbReference type="PROSITE-ProRule" id="PRU10141"/>
    </source>
</evidence>
<keyword evidence="8" id="KW-1185">Reference proteome</keyword>
<sequence length="983" mass="110745">MTSKIRSNSVLNENFSLTHKRCDVGDRYVKQKLVGRGAYGLVYKGLDTFTGKVVAIKVMNLDKNDENITDIQREISLLSQLDSPFITHYITSFVKSKSLWILMDYAEGGSIHKLMKAGPLQEKYTGAILYNVLRSLDYLNTYGIMHRDIKAANILITKTGQVQLCDFGVARQSAFFEKPDKSYSFVGTPYWMAPEVISEDREYNNKADIWSLGITCFEIVTGNPPLVDHDPKNALSLILKNDPPRLDPKVGSHELQEFVSSCLNPDPLKRPSAKDLLSNKFIKSVLVNLKNIDLTDLIFRYDVWEKQNLEILEKEFDSITDDVDEDDQGSQMWIFDHPSSFGLGDSEETRVSIHKIDSSLIQEPHNNISFDTFTNKSPDSNNSPPEKTNSAWDKEKSSPKASFDHHHSVSKFFCDFFIEPCDNNLIYDQDNSRISYSSQNRDSISENISSIQFCDINRPYRSASVESISDSLEKEPCSIREAISATYSGSDSNDCNNKNSHWRLKEVANDFKKKFMRKKDFDLLKAYQKQKEKQLAIGLKKSISSKIIGRKQEDNLSRFVDYTQNILSAKNKSPPTLNIHTKSYFFKGISSKSKLKRKHDLPKIQTDTDKISFNKENLLSTPTQSMPTLKGLSSIPPNQKSKPDKLIRYASEGISLFGSKHKEKSLNSTSRISKPTEDSKDFVSEIIYDVDSTNSVQSETLSHNRSRSKGAYHASLLSNEGSRYDADLLKLSTKYPSSDKRALNKSTGSAGTHVSSLGSNGDGRHFEPIRINIIHQNQDINLNQQISGDFSNSSIPSPNGMFVPISPLEHRLSVATTETQGSRYFFSSGRCSYISDHNSVYSYKHFKSPFIQHSTLIDFKQINPDSKHESRTMSIFSSTVSAKELGIGSPNPLLNAMVTTNNKTTNFDDSQVPSERFSQTQSKNTKLGFYAKSFRTFGMYSTKNNSFPSHTFCDPTPVSDIKSEIAFVLSSLKAALDSIEKVL</sequence>
<accession>A0A1R0H5L8</accession>
<reference evidence="7 8" key="1">
    <citation type="journal article" date="2016" name="Mol. Biol. Evol.">
        <title>Genome-Wide Survey of Gut Fungi (Harpellales) Reveals the First Horizontally Transferred Ubiquitin Gene from a Mosquito Host.</title>
        <authorList>
            <person name="Wang Y."/>
            <person name="White M.M."/>
            <person name="Kvist S."/>
            <person name="Moncalvo J.M."/>
        </authorList>
    </citation>
    <scope>NUCLEOTIDE SEQUENCE [LARGE SCALE GENOMIC DNA]</scope>
    <source>
        <strain evidence="7 8">ALG-7-W6</strain>
    </source>
</reference>
<feature type="compositionally biased region" description="Polar residues" evidence="5">
    <location>
        <begin position="371"/>
        <end position="391"/>
    </location>
</feature>
<keyword evidence="2 4" id="KW-0547">Nucleotide-binding</keyword>
<name>A0A1R0H5L8_9FUNG</name>
<evidence type="ECO:0000256" key="2">
    <source>
        <dbReference type="ARBA" id="ARBA00022741"/>
    </source>
</evidence>
<dbReference type="PROSITE" id="PS00107">
    <property type="entry name" value="PROTEIN_KINASE_ATP"/>
    <property type="match status" value="1"/>
</dbReference>
<evidence type="ECO:0000256" key="5">
    <source>
        <dbReference type="SAM" id="MobiDB-lite"/>
    </source>
</evidence>
<dbReference type="InterPro" id="IPR011009">
    <property type="entry name" value="Kinase-like_dom_sf"/>
</dbReference>
<dbReference type="InterPro" id="IPR017441">
    <property type="entry name" value="Protein_kinase_ATP_BS"/>
</dbReference>
<comment type="caution">
    <text evidence="7">The sequence shown here is derived from an EMBL/GenBank/DDBJ whole genome shotgun (WGS) entry which is preliminary data.</text>
</comment>
<dbReference type="OrthoDB" id="248923at2759"/>
<evidence type="ECO:0000256" key="1">
    <source>
        <dbReference type="ARBA" id="ARBA00012513"/>
    </source>
</evidence>
<evidence type="ECO:0000313" key="7">
    <source>
        <dbReference type="EMBL" id="OLY84374.1"/>
    </source>
</evidence>
<dbReference type="EC" id="2.7.11.1" evidence="1"/>
<feature type="region of interest" description="Disordered" evidence="5">
    <location>
        <begin position="620"/>
        <end position="643"/>
    </location>
</feature>
<dbReference type="SUPFAM" id="SSF56112">
    <property type="entry name" value="Protein kinase-like (PK-like)"/>
    <property type="match status" value="1"/>
</dbReference>
<keyword evidence="3 4" id="KW-0067">ATP-binding</keyword>
<gene>
    <name evidence="7" type="ORF">AYI68_g1464</name>
</gene>
<dbReference type="InterPro" id="IPR008271">
    <property type="entry name" value="Ser/Thr_kinase_AS"/>
</dbReference>
<evidence type="ECO:0000256" key="3">
    <source>
        <dbReference type="ARBA" id="ARBA00022840"/>
    </source>
</evidence>
<proteinExistence type="predicted"/>
<feature type="compositionally biased region" description="Basic and acidic residues" evidence="5">
    <location>
        <begin position="392"/>
        <end position="401"/>
    </location>
</feature>
<keyword evidence="7" id="KW-0418">Kinase</keyword>
<dbReference type="InterPro" id="IPR000719">
    <property type="entry name" value="Prot_kinase_dom"/>
</dbReference>
<dbReference type="PROSITE" id="PS50011">
    <property type="entry name" value="PROTEIN_KINASE_DOM"/>
    <property type="match status" value="1"/>
</dbReference>
<feature type="domain" description="Protein kinase" evidence="6">
    <location>
        <begin position="28"/>
        <end position="282"/>
    </location>
</feature>